<feature type="transmembrane region" description="Helical" evidence="1">
    <location>
        <begin position="184"/>
        <end position="201"/>
    </location>
</feature>
<comment type="caution">
    <text evidence="2">The sequence shown here is derived from an EMBL/GenBank/DDBJ whole genome shotgun (WGS) entry which is preliminary data.</text>
</comment>
<feature type="transmembrane region" description="Helical" evidence="1">
    <location>
        <begin position="144"/>
        <end position="164"/>
    </location>
</feature>
<feature type="transmembrane region" description="Helical" evidence="1">
    <location>
        <begin position="105"/>
        <end position="124"/>
    </location>
</feature>
<sequence length="288" mass="32999">MLKKNKQSMINYPRVSYWFVFIILLGQISTSIIQLTSMLYTGLINLTGNENLFWGIPFFEWSYSIVIIMGTKGILVANITAILLCLLLAILIYQIRCHINASLSLISLLILGLFDITLTIIAFFTNSSTGVISVATLFNPQISFILMIVYLSQILIGIGGIWLFRRFFFTEMTVNQSPFSKRHLYLIINLWGVILSNYLLHAIPSRFYSNLFFFITIMFRFTLIIATFINLKPTQSAQQKGYLVLLLVLILGLPLQRYHFQFSNVLIIITIAKYLIKSRQISSGEFTI</sequence>
<feature type="transmembrane region" description="Helical" evidence="1">
    <location>
        <begin position="207"/>
        <end position="229"/>
    </location>
</feature>
<gene>
    <name evidence="2" type="ORF">FC90_GL001412</name>
</gene>
<evidence type="ECO:0000256" key="1">
    <source>
        <dbReference type="SAM" id="Phobius"/>
    </source>
</evidence>
<feature type="transmembrane region" description="Helical" evidence="1">
    <location>
        <begin position="15"/>
        <end position="41"/>
    </location>
</feature>
<feature type="transmembrane region" description="Helical" evidence="1">
    <location>
        <begin position="61"/>
        <end position="93"/>
    </location>
</feature>
<dbReference type="RefSeq" id="WP_057907939.1">
    <property type="nucleotide sequence ID" value="NZ_AYZB01000006.1"/>
</dbReference>
<evidence type="ECO:0000313" key="3">
    <source>
        <dbReference type="Proteomes" id="UP000050823"/>
    </source>
</evidence>
<proteinExistence type="predicted"/>
<protein>
    <submittedName>
        <fullName evidence="2">Uncharacterized protein</fullName>
    </submittedName>
</protein>
<keyword evidence="1" id="KW-0812">Transmembrane</keyword>
<name>A0AA89I221_9LACO</name>
<dbReference type="Proteomes" id="UP000050823">
    <property type="component" value="Unassembled WGS sequence"/>
</dbReference>
<dbReference type="EMBL" id="AYZB01000006">
    <property type="protein sequence ID" value="KRM23889.1"/>
    <property type="molecule type" value="Genomic_DNA"/>
</dbReference>
<organism evidence="2 3">
    <name type="scientific">Latilactobacillus graminis DSM 20719</name>
    <dbReference type="NCBI Taxonomy" id="1423752"/>
    <lineage>
        <taxon>Bacteria</taxon>
        <taxon>Bacillati</taxon>
        <taxon>Bacillota</taxon>
        <taxon>Bacilli</taxon>
        <taxon>Lactobacillales</taxon>
        <taxon>Lactobacillaceae</taxon>
        <taxon>Latilactobacillus</taxon>
    </lineage>
</organism>
<keyword evidence="1" id="KW-1133">Transmembrane helix</keyword>
<reference evidence="2 3" key="1">
    <citation type="journal article" date="2015" name="Genome Announc.">
        <title>Expanding the biotechnology potential of lactobacilli through comparative genomics of 213 strains and associated genera.</title>
        <authorList>
            <person name="Sun Z."/>
            <person name="Harris H.M."/>
            <person name="McCann A."/>
            <person name="Guo C."/>
            <person name="Argimon S."/>
            <person name="Zhang W."/>
            <person name="Yang X."/>
            <person name="Jeffery I.B."/>
            <person name="Cooney J.C."/>
            <person name="Kagawa T.F."/>
            <person name="Liu W."/>
            <person name="Song Y."/>
            <person name="Salvetti E."/>
            <person name="Wrobel A."/>
            <person name="Rasinkangas P."/>
            <person name="Parkhill J."/>
            <person name="Rea M.C."/>
            <person name="O'Sullivan O."/>
            <person name="Ritari J."/>
            <person name="Douillard F.P."/>
            <person name="Paul Ross R."/>
            <person name="Yang R."/>
            <person name="Briner A.E."/>
            <person name="Felis G.E."/>
            <person name="de Vos W.M."/>
            <person name="Barrangou R."/>
            <person name="Klaenhammer T.R."/>
            <person name="Caufield P.W."/>
            <person name="Cui Y."/>
            <person name="Zhang H."/>
            <person name="O'Toole P.W."/>
        </authorList>
    </citation>
    <scope>NUCLEOTIDE SEQUENCE [LARGE SCALE GENOMIC DNA]</scope>
    <source>
        <strain evidence="2 3">DSM 20719</strain>
    </source>
</reference>
<evidence type="ECO:0000313" key="2">
    <source>
        <dbReference type="EMBL" id="KRM23889.1"/>
    </source>
</evidence>
<keyword evidence="1" id="KW-0472">Membrane</keyword>
<feature type="transmembrane region" description="Helical" evidence="1">
    <location>
        <begin position="241"/>
        <end position="260"/>
    </location>
</feature>
<dbReference type="AlphaFoldDB" id="A0AA89I221"/>
<accession>A0AA89I221</accession>